<feature type="domain" description="Histidine kinase" evidence="9">
    <location>
        <begin position="255"/>
        <end position="462"/>
    </location>
</feature>
<evidence type="ECO:0000256" key="3">
    <source>
        <dbReference type="ARBA" id="ARBA00022553"/>
    </source>
</evidence>
<protein>
    <recommendedName>
        <fullName evidence="2">histidine kinase</fullName>
        <ecNumber evidence="2">2.7.13.3</ecNumber>
    </recommendedName>
</protein>
<dbReference type="InterPro" id="IPR036097">
    <property type="entry name" value="HisK_dim/P_sf"/>
</dbReference>
<keyword evidence="8" id="KW-0902">Two-component regulatory system</keyword>
<evidence type="ECO:0000256" key="8">
    <source>
        <dbReference type="ARBA" id="ARBA00023012"/>
    </source>
</evidence>
<accession>A0A4V1AN59</accession>
<comment type="catalytic activity">
    <reaction evidence="1">
        <text>ATP + protein L-histidine = ADP + protein N-phospho-L-histidine.</text>
        <dbReference type="EC" id="2.7.13.3"/>
    </reaction>
</comment>
<keyword evidence="3" id="KW-0597">Phosphoprotein</keyword>
<dbReference type="SUPFAM" id="SSF47384">
    <property type="entry name" value="Homodimeric domain of signal transducing histidine kinase"/>
    <property type="match status" value="1"/>
</dbReference>
<dbReference type="SMART" id="SM00387">
    <property type="entry name" value="HATPase_c"/>
    <property type="match status" value="1"/>
</dbReference>
<gene>
    <name evidence="10" type="ORF">E2636_10975</name>
</gene>
<dbReference type="InterPro" id="IPR004358">
    <property type="entry name" value="Sig_transdc_His_kin-like_C"/>
</dbReference>
<evidence type="ECO:0000256" key="2">
    <source>
        <dbReference type="ARBA" id="ARBA00012438"/>
    </source>
</evidence>
<dbReference type="SUPFAM" id="SSF55874">
    <property type="entry name" value="ATPase domain of HSP90 chaperone/DNA topoisomerase II/histidine kinase"/>
    <property type="match status" value="1"/>
</dbReference>
<dbReference type="SUPFAM" id="SSF55785">
    <property type="entry name" value="PYP-like sensor domain (PAS domain)"/>
    <property type="match status" value="1"/>
</dbReference>
<dbReference type="AlphaFoldDB" id="A0A4V1AN59"/>
<evidence type="ECO:0000256" key="7">
    <source>
        <dbReference type="ARBA" id="ARBA00022840"/>
    </source>
</evidence>
<dbReference type="SMART" id="SM00388">
    <property type="entry name" value="HisKA"/>
    <property type="match status" value="1"/>
</dbReference>
<proteinExistence type="predicted"/>
<dbReference type="Gene3D" id="1.10.287.130">
    <property type="match status" value="1"/>
</dbReference>
<dbReference type="CDD" id="cd00082">
    <property type="entry name" value="HisKA"/>
    <property type="match status" value="1"/>
</dbReference>
<dbReference type="InterPro" id="IPR003594">
    <property type="entry name" value="HATPase_dom"/>
</dbReference>
<dbReference type="Gene3D" id="3.30.450.20">
    <property type="entry name" value="PAS domain"/>
    <property type="match status" value="1"/>
</dbReference>
<dbReference type="InterPro" id="IPR036890">
    <property type="entry name" value="HATPase_C_sf"/>
</dbReference>
<organism evidence="10 11">
    <name type="scientific">Paenisporosarcina antarctica</name>
    <dbReference type="NCBI Taxonomy" id="417367"/>
    <lineage>
        <taxon>Bacteria</taxon>
        <taxon>Bacillati</taxon>
        <taxon>Bacillota</taxon>
        <taxon>Bacilli</taxon>
        <taxon>Bacillales</taxon>
        <taxon>Caryophanaceae</taxon>
        <taxon>Paenisporosarcina</taxon>
    </lineage>
</organism>
<dbReference type="InterPro" id="IPR005467">
    <property type="entry name" value="His_kinase_dom"/>
</dbReference>
<dbReference type="InterPro" id="IPR003661">
    <property type="entry name" value="HisK_dim/P_dom"/>
</dbReference>
<dbReference type="CDD" id="cd00075">
    <property type="entry name" value="HATPase"/>
    <property type="match status" value="1"/>
</dbReference>
<keyword evidence="6 10" id="KW-0418">Kinase</keyword>
<evidence type="ECO:0000256" key="4">
    <source>
        <dbReference type="ARBA" id="ARBA00022679"/>
    </source>
</evidence>
<name>A0A4V1AN59_9BACL</name>
<dbReference type="Gene3D" id="3.30.565.10">
    <property type="entry name" value="Histidine kinase-like ATPase, C-terminal domain"/>
    <property type="match status" value="1"/>
</dbReference>
<dbReference type="PRINTS" id="PR00344">
    <property type="entry name" value="BCTRLSENSOR"/>
</dbReference>
<keyword evidence="7" id="KW-0067">ATP-binding</keyword>
<evidence type="ECO:0000313" key="10">
    <source>
        <dbReference type="EMBL" id="QBP41635.1"/>
    </source>
</evidence>
<evidence type="ECO:0000256" key="6">
    <source>
        <dbReference type="ARBA" id="ARBA00022777"/>
    </source>
</evidence>
<dbReference type="GO" id="GO:0000155">
    <property type="term" value="F:phosphorelay sensor kinase activity"/>
    <property type="evidence" value="ECO:0007669"/>
    <property type="project" value="InterPro"/>
</dbReference>
<dbReference type="PROSITE" id="PS50109">
    <property type="entry name" value="HIS_KIN"/>
    <property type="match status" value="1"/>
</dbReference>
<dbReference type="OrthoDB" id="9815750at2"/>
<dbReference type="KEGG" id="panc:E2636_10975"/>
<dbReference type="PANTHER" id="PTHR43065">
    <property type="entry name" value="SENSOR HISTIDINE KINASE"/>
    <property type="match status" value="1"/>
</dbReference>
<dbReference type="EC" id="2.7.13.3" evidence="2"/>
<dbReference type="InterPro" id="IPR035965">
    <property type="entry name" value="PAS-like_dom_sf"/>
</dbReference>
<keyword evidence="4" id="KW-0808">Transferase</keyword>
<evidence type="ECO:0000256" key="1">
    <source>
        <dbReference type="ARBA" id="ARBA00000085"/>
    </source>
</evidence>
<dbReference type="EMBL" id="CP038015">
    <property type="protein sequence ID" value="QBP41635.1"/>
    <property type="molecule type" value="Genomic_DNA"/>
</dbReference>
<dbReference type="Pfam" id="PF02518">
    <property type="entry name" value="HATPase_c"/>
    <property type="match status" value="1"/>
</dbReference>
<dbReference type="PANTHER" id="PTHR43065:SF10">
    <property type="entry name" value="PEROXIDE STRESS-ACTIVATED HISTIDINE KINASE MAK3"/>
    <property type="match status" value="1"/>
</dbReference>
<dbReference type="Proteomes" id="UP000294292">
    <property type="component" value="Chromosome"/>
</dbReference>
<dbReference type="GO" id="GO:0005524">
    <property type="term" value="F:ATP binding"/>
    <property type="evidence" value="ECO:0007669"/>
    <property type="project" value="UniProtKB-KW"/>
</dbReference>
<evidence type="ECO:0000313" key="11">
    <source>
        <dbReference type="Proteomes" id="UP000294292"/>
    </source>
</evidence>
<reference evidence="10 11" key="1">
    <citation type="submission" date="2019-03" db="EMBL/GenBank/DDBJ databases">
        <title>Complete genome sequence of Paenisporosarcina antarctica CGMCC 1.6503T.</title>
        <authorList>
            <person name="Rong J.-C."/>
            <person name="Chi N.-Y."/>
            <person name="Zhang Q.-F."/>
        </authorList>
    </citation>
    <scope>NUCLEOTIDE SEQUENCE [LARGE SCALE GENOMIC DNA]</scope>
    <source>
        <strain evidence="10 11">CGMCC 1.6503</strain>
    </source>
</reference>
<evidence type="ECO:0000259" key="9">
    <source>
        <dbReference type="PROSITE" id="PS50109"/>
    </source>
</evidence>
<sequence length="481" mass="54723">MFKDNITEVFDFLFYDDKDSVITYKKGKGILKMNRVAREFFSCHKIAELEKKMDKSSLMIWNNFLQDAIISTIAKCQIYLLDSCENVFHFEGCYDRSNFQYVIRFKQSQEQIISSGNVLDFLKYESIFKHAPYGLILTSVEGIIIEVNQKIDTFFEESSSEFVGGNFNLLFDLLPDSKPGAIQYMKTLLSKGSAEMIASKFDESAVEKFYHVISIFNENVNIYMTVICDDTEKIQLRKQIEHLRSLSTLGQLAASIAHEIRNPMTSLKGFTQLLSHQVTKEGSQYLSIIDSELNRMESILNEFLVLSKPTEKSFRFISLSSLISQVVDFMHPQGILKNIEFEYVSCDQGSDCILGDSYELKKVFMNILKNAIEVMPKGGKVTITQTLIENNQVRVSVTDQGEGITAEQMHKIFLPFYTSKQQGTGLGLPHAVQTIEDHGGYIDVESEINQGTTFNLVLPLYPMDSLEVNLIHDVQYAKSSN</sequence>
<keyword evidence="11" id="KW-1185">Reference proteome</keyword>
<dbReference type="Pfam" id="PF00512">
    <property type="entry name" value="HisKA"/>
    <property type="match status" value="1"/>
</dbReference>
<keyword evidence="5" id="KW-0547">Nucleotide-binding</keyword>
<evidence type="ECO:0000256" key="5">
    <source>
        <dbReference type="ARBA" id="ARBA00022741"/>
    </source>
</evidence>